<feature type="domain" description="AMP-binding enzyme C-terminal" evidence="17">
    <location>
        <begin position="432"/>
        <end position="508"/>
    </location>
</feature>
<comment type="subcellular location">
    <subcellularLocation>
        <location evidence="2">Peroxisome</location>
    </subcellularLocation>
</comment>
<dbReference type="Proteomes" id="UP000695000">
    <property type="component" value="Unplaced"/>
</dbReference>
<reference evidence="19" key="1">
    <citation type="submission" date="2025-08" db="UniProtKB">
        <authorList>
            <consortium name="RefSeq"/>
        </authorList>
    </citation>
    <scope>IDENTIFICATION</scope>
    <source>
        <tissue evidence="19">Whole Larva</tissue>
    </source>
</reference>
<evidence type="ECO:0000256" key="3">
    <source>
        <dbReference type="ARBA" id="ARBA00006432"/>
    </source>
</evidence>
<comment type="cofactor">
    <cofactor evidence="1">
        <name>Mg(2+)</name>
        <dbReference type="ChEBI" id="CHEBI:18420"/>
    </cofactor>
</comment>
<evidence type="ECO:0000256" key="1">
    <source>
        <dbReference type="ARBA" id="ARBA00001946"/>
    </source>
</evidence>
<keyword evidence="13" id="KW-0455">Luminescence</keyword>
<dbReference type="InterPro" id="IPR020845">
    <property type="entry name" value="AMP-binding_CS"/>
</dbReference>
<evidence type="ECO:0000256" key="15">
    <source>
        <dbReference type="ARBA" id="ARBA00048497"/>
    </source>
</evidence>
<dbReference type="Gene3D" id="2.30.38.10">
    <property type="entry name" value="Luciferase, Domain 3"/>
    <property type="match status" value="1"/>
</dbReference>
<evidence type="ECO:0000256" key="14">
    <source>
        <dbReference type="ARBA" id="ARBA00023262"/>
    </source>
</evidence>
<comment type="similarity">
    <text evidence="3">Belongs to the ATP-dependent AMP-binding enzyme family.</text>
</comment>
<dbReference type="InterPro" id="IPR025110">
    <property type="entry name" value="AMP-bd_C"/>
</dbReference>
<comment type="catalytic activity">
    <reaction evidence="15">
        <text>firefly D-luciferin + ATP + O2 = firefly oxyluciferin + hnu + AMP + CO2 + diphosphate</text>
        <dbReference type="Rhea" id="RHEA:10732"/>
        <dbReference type="ChEBI" id="CHEBI:15379"/>
        <dbReference type="ChEBI" id="CHEBI:16526"/>
        <dbReference type="ChEBI" id="CHEBI:16792"/>
        <dbReference type="ChEBI" id="CHEBI:30212"/>
        <dbReference type="ChEBI" id="CHEBI:30616"/>
        <dbReference type="ChEBI" id="CHEBI:33019"/>
        <dbReference type="ChEBI" id="CHEBI:58038"/>
        <dbReference type="ChEBI" id="CHEBI:456215"/>
        <dbReference type="EC" id="1.13.12.7"/>
    </reaction>
</comment>
<organism evidence="18 19">
    <name type="scientific">Nicrophorus vespilloides</name>
    <name type="common">Boreal carrion beetle</name>
    <dbReference type="NCBI Taxonomy" id="110193"/>
    <lineage>
        <taxon>Eukaryota</taxon>
        <taxon>Metazoa</taxon>
        <taxon>Ecdysozoa</taxon>
        <taxon>Arthropoda</taxon>
        <taxon>Hexapoda</taxon>
        <taxon>Insecta</taxon>
        <taxon>Pterygota</taxon>
        <taxon>Neoptera</taxon>
        <taxon>Endopterygota</taxon>
        <taxon>Coleoptera</taxon>
        <taxon>Polyphaga</taxon>
        <taxon>Staphyliniformia</taxon>
        <taxon>Silphidae</taxon>
        <taxon>Nicrophorinae</taxon>
        <taxon>Nicrophorus</taxon>
    </lineage>
</organism>
<dbReference type="Pfam" id="PF00501">
    <property type="entry name" value="AMP-binding"/>
    <property type="match status" value="1"/>
</dbReference>
<evidence type="ECO:0000256" key="10">
    <source>
        <dbReference type="ARBA" id="ARBA00023002"/>
    </source>
</evidence>
<keyword evidence="10" id="KW-0560">Oxidoreductase</keyword>
<dbReference type="Gene3D" id="3.40.50.980">
    <property type="match status" value="2"/>
</dbReference>
<protein>
    <recommendedName>
        <fullName evidence="5">Luciferin 4-monooxygenase</fullName>
        <ecNumber evidence="4">1.13.12.7</ecNumber>
    </recommendedName>
</protein>
<dbReference type="CDD" id="cd05911">
    <property type="entry name" value="Firefly_Luc_like"/>
    <property type="match status" value="1"/>
</dbReference>
<evidence type="ECO:0000259" key="16">
    <source>
        <dbReference type="Pfam" id="PF00501"/>
    </source>
</evidence>
<dbReference type="Pfam" id="PF13193">
    <property type="entry name" value="AMP-binding_C"/>
    <property type="match status" value="1"/>
</dbReference>
<sequence>MSEMNNVICGPVVYGEISKISVGLHLYKTLKANADLELIDLTNDLKVTYGELLASSCRLAEYFGSCGLGPGDVISVCSENSVHFFKPVLAAFFTGITVATINHTYAENELQHALDLAEPKIAFCSKATLSAFQKLEAKRSVQYLRKVLALEDLDVVIKEDGKSFKPIDLDVEETVAAILYSSGTTGLSKGVMITHQNINFKYNHVTDPRYQLLDDNRFVVVPFYHAFGFMLSIISMMDAKSIKFLEKFDEILYLESLEKYQIRAIAVVPPLMVLLAKSPRVSQYKLNLEEIGCGAAPLSKSLAQEVIKRLNIKTVKQAYGLTEATLGVMHSPTGSTRFGSCGQVLSGTCVKIRDTETGKALGPNQLGEICIKGGSIMKGYYRNEEATKATLTSDGWLLTGDVGYYDEDEYFYIVDRLKELIKYKGFQVAPAELEALLLTHPKIADAGVIGYPDERVGEKPMAFVVKKPGAVVDEKEVKDFVKGKVSTAKHLHGGVVFVNAIPKNPTGKILRRELKKLIKINSKL</sequence>
<dbReference type="SUPFAM" id="SSF56801">
    <property type="entry name" value="Acetyl-CoA synthetase-like"/>
    <property type="match status" value="1"/>
</dbReference>
<dbReference type="PANTHER" id="PTHR24096">
    <property type="entry name" value="LONG-CHAIN-FATTY-ACID--COA LIGASE"/>
    <property type="match status" value="1"/>
</dbReference>
<dbReference type="Gene3D" id="3.30.300.30">
    <property type="match status" value="1"/>
</dbReference>
<keyword evidence="11" id="KW-0503">Monooxygenase</keyword>
<dbReference type="PROSITE" id="PS00455">
    <property type="entry name" value="AMP_BINDING"/>
    <property type="match status" value="1"/>
</dbReference>
<evidence type="ECO:0000313" key="19">
    <source>
        <dbReference type="RefSeq" id="XP_017780475.1"/>
    </source>
</evidence>
<evidence type="ECO:0000313" key="18">
    <source>
        <dbReference type="Proteomes" id="UP000695000"/>
    </source>
</evidence>
<evidence type="ECO:0000256" key="9">
    <source>
        <dbReference type="ARBA" id="ARBA00022842"/>
    </source>
</evidence>
<evidence type="ECO:0000256" key="12">
    <source>
        <dbReference type="ARBA" id="ARBA00023140"/>
    </source>
</evidence>
<evidence type="ECO:0000259" key="17">
    <source>
        <dbReference type="Pfam" id="PF13193"/>
    </source>
</evidence>
<evidence type="ECO:0000256" key="8">
    <source>
        <dbReference type="ARBA" id="ARBA00022840"/>
    </source>
</evidence>
<evidence type="ECO:0000256" key="6">
    <source>
        <dbReference type="ARBA" id="ARBA00022723"/>
    </source>
</evidence>
<dbReference type="PANTHER" id="PTHR24096:SF423">
    <property type="entry name" value="GM05240P"/>
    <property type="match status" value="1"/>
</dbReference>
<gene>
    <name evidence="19" type="primary">LOC108565483</name>
</gene>
<dbReference type="InterPro" id="IPR000873">
    <property type="entry name" value="AMP-dep_synth/lig_dom"/>
</dbReference>
<accession>A0ABM1N0X5</accession>
<keyword evidence="12" id="KW-0576">Peroxisome</keyword>
<evidence type="ECO:0000256" key="13">
    <source>
        <dbReference type="ARBA" id="ARBA00023223"/>
    </source>
</evidence>
<evidence type="ECO:0000256" key="11">
    <source>
        <dbReference type="ARBA" id="ARBA00023033"/>
    </source>
</evidence>
<evidence type="ECO:0000256" key="2">
    <source>
        <dbReference type="ARBA" id="ARBA00004275"/>
    </source>
</evidence>
<feature type="domain" description="AMP-dependent synthetase/ligase" evidence="16">
    <location>
        <begin position="43"/>
        <end position="381"/>
    </location>
</feature>
<keyword evidence="14" id="KW-0599">Photoprotein</keyword>
<dbReference type="RefSeq" id="XP_017780475.1">
    <property type="nucleotide sequence ID" value="XM_017924986.1"/>
</dbReference>
<keyword evidence="7" id="KW-0547">Nucleotide-binding</keyword>
<keyword evidence="8" id="KW-0067">ATP-binding</keyword>
<evidence type="ECO:0000256" key="5">
    <source>
        <dbReference type="ARBA" id="ARBA00019043"/>
    </source>
</evidence>
<keyword evidence="9" id="KW-0460">Magnesium</keyword>
<dbReference type="InterPro" id="IPR045851">
    <property type="entry name" value="AMP-bd_C_sf"/>
</dbReference>
<name>A0ABM1N0X5_NICVS</name>
<dbReference type="EC" id="1.13.12.7" evidence="4"/>
<keyword evidence="6" id="KW-0479">Metal-binding</keyword>
<dbReference type="GeneID" id="108565483"/>
<evidence type="ECO:0000256" key="4">
    <source>
        <dbReference type="ARBA" id="ARBA00012532"/>
    </source>
</evidence>
<proteinExistence type="inferred from homology"/>
<evidence type="ECO:0000256" key="7">
    <source>
        <dbReference type="ARBA" id="ARBA00022741"/>
    </source>
</evidence>
<keyword evidence="18" id="KW-1185">Reference proteome</keyword>